<evidence type="ECO:0000256" key="1">
    <source>
        <dbReference type="ARBA" id="ARBA00000185"/>
    </source>
</evidence>
<keyword evidence="5" id="KW-0547">Nucleotide-binding</keyword>
<protein>
    <recommendedName>
        <fullName evidence="4">DNA topoisomerase (ATP-hydrolyzing)</fullName>
        <ecNumber evidence="4">5.6.2.2</ecNumber>
    </recommendedName>
</protein>
<comment type="catalytic activity">
    <reaction evidence="1">
        <text>ATP-dependent breakage, passage and rejoining of double-stranded DNA.</text>
        <dbReference type="EC" id="5.6.2.2"/>
    </reaction>
</comment>
<keyword evidence="12" id="KW-1185">Reference proteome</keyword>
<dbReference type="GO" id="GO:0006265">
    <property type="term" value="P:DNA topological change"/>
    <property type="evidence" value="ECO:0007669"/>
    <property type="project" value="InterPro"/>
</dbReference>
<dbReference type="InterPro" id="IPR036890">
    <property type="entry name" value="HATPase_C_sf"/>
</dbReference>
<reference evidence="11 12" key="1">
    <citation type="submission" date="2021-04" db="EMBL/GenBank/DDBJ databases">
        <title>Genome analysis of Polyangium sp.</title>
        <authorList>
            <person name="Li Y."/>
            <person name="Wang J."/>
        </authorList>
    </citation>
    <scope>NUCLEOTIDE SEQUENCE [LARGE SCALE GENOMIC DNA]</scope>
    <source>
        <strain evidence="11 12">SDU14</strain>
    </source>
</reference>
<evidence type="ECO:0000256" key="8">
    <source>
        <dbReference type="ARBA" id="ARBA00023125"/>
    </source>
</evidence>
<dbReference type="InterPro" id="IPR003594">
    <property type="entry name" value="HATPase_dom"/>
</dbReference>
<proteinExistence type="inferred from homology"/>
<comment type="similarity">
    <text evidence="3">Belongs to the type II topoisomerase GyrB family.</text>
</comment>
<evidence type="ECO:0000256" key="6">
    <source>
        <dbReference type="ARBA" id="ARBA00022840"/>
    </source>
</evidence>
<evidence type="ECO:0000256" key="5">
    <source>
        <dbReference type="ARBA" id="ARBA00022741"/>
    </source>
</evidence>
<dbReference type="EMBL" id="JAGTJJ010000005">
    <property type="protein sequence ID" value="MDC3981526.1"/>
    <property type="molecule type" value="Genomic_DNA"/>
</dbReference>
<accession>A0A9X3X549</accession>
<evidence type="ECO:0000256" key="9">
    <source>
        <dbReference type="ARBA" id="ARBA00023235"/>
    </source>
</evidence>
<feature type="domain" description="Histidine kinase/HSP90-like ATPase" evidence="10">
    <location>
        <begin position="23"/>
        <end position="165"/>
    </location>
</feature>
<dbReference type="InterPro" id="IPR014721">
    <property type="entry name" value="Ribsml_uS5_D2-typ_fold_subgr"/>
</dbReference>
<keyword evidence="8" id="KW-0238">DNA-binding</keyword>
<dbReference type="Gene3D" id="3.30.230.10">
    <property type="match status" value="1"/>
</dbReference>
<dbReference type="Pfam" id="PF02518">
    <property type="entry name" value="HATPase_c"/>
    <property type="match status" value="1"/>
</dbReference>
<dbReference type="SUPFAM" id="SSF55874">
    <property type="entry name" value="ATPase domain of HSP90 chaperone/DNA topoisomerase II/histidine kinase"/>
    <property type="match status" value="1"/>
</dbReference>
<evidence type="ECO:0000256" key="7">
    <source>
        <dbReference type="ARBA" id="ARBA00023029"/>
    </source>
</evidence>
<evidence type="ECO:0000313" key="11">
    <source>
        <dbReference type="EMBL" id="MDC3981526.1"/>
    </source>
</evidence>
<dbReference type="InterPro" id="IPR020568">
    <property type="entry name" value="Ribosomal_Su5_D2-typ_SF"/>
</dbReference>
<dbReference type="PANTHER" id="PTHR45866:SF1">
    <property type="entry name" value="DNA GYRASE SUBUNIT B, MITOCHONDRIAL"/>
    <property type="match status" value="1"/>
</dbReference>
<evidence type="ECO:0000256" key="3">
    <source>
        <dbReference type="ARBA" id="ARBA00010708"/>
    </source>
</evidence>
<dbReference type="GO" id="GO:0005524">
    <property type="term" value="F:ATP binding"/>
    <property type="evidence" value="ECO:0007669"/>
    <property type="project" value="UniProtKB-KW"/>
</dbReference>
<organism evidence="11 12">
    <name type="scientific">Polyangium jinanense</name>
    <dbReference type="NCBI Taxonomy" id="2829994"/>
    <lineage>
        <taxon>Bacteria</taxon>
        <taxon>Pseudomonadati</taxon>
        <taxon>Myxococcota</taxon>
        <taxon>Polyangia</taxon>
        <taxon>Polyangiales</taxon>
        <taxon>Polyangiaceae</taxon>
        <taxon>Polyangium</taxon>
    </lineage>
</organism>
<dbReference type="SUPFAM" id="SSF54211">
    <property type="entry name" value="Ribosomal protein S5 domain 2-like"/>
    <property type="match status" value="1"/>
</dbReference>
<name>A0A9X3X549_9BACT</name>
<dbReference type="Proteomes" id="UP001151081">
    <property type="component" value="Unassembled WGS sequence"/>
</dbReference>
<sequence length="365" mass="40560">MNHPTIDIDKIRKRPGMFIGDVYDGSGLTHMIWELLANALDEHVCGTCRAVSISLNEDGSVTVQDDGRGIPTHELDGVPFVQKALTSWHQTPTFDGHAPHEHVGLRGVGMIAVNALSSWLELEIFREGTHYRQRYERGVPCGPLEAVESTHQSGTTITFLPDPAIFPKPWCNAGTITARLQELAYFVPSLRLAFADRRKHEFHEPRGLRAFLERTRRPGTHLGTLTVEERVGEILVEAAMDWRDGPWASSSIDSYANIERTTDGGTHVQGLMTGLALGLRDVEGSRVHKRPLKQLRGIVSRGLHAVVCVRLRDPTFGAPTRSRLMTPAVAKAVSGVVRHAFVVELENNVELRRHCIRLIDGEHAR</sequence>
<gene>
    <name evidence="11" type="ORF">KEG57_13520</name>
</gene>
<dbReference type="RefSeq" id="WP_272420195.1">
    <property type="nucleotide sequence ID" value="NZ_JAGTJJ010000005.1"/>
</dbReference>
<evidence type="ECO:0000259" key="10">
    <source>
        <dbReference type="SMART" id="SM00387"/>
    </source>
</evidence>
<dbReference type="Pfam" id="PF00204">
    <property type="entry name" value="DNA_gyraseB"/>
    <property type="match status" value="1"/>
</dbReference>
<dbReference type="InterPro" id="IPR001241">
    <property type="entry name" value="Topo_IIA"/>
</dbReference>
<keyword evidence="6" id="KW-0067">ATP-binding</keyword>
<dbReference type="PANTHER" id="PTHR45866">
    <property type="entry name" value="DNA GYRASE/TOPOISOMERASE SUBUNIT B"/>
    <property type="match status" value="1"/>
</dbReference>
<comment type="caution">
    <text evidence="11">The sequence shown here is derived from an EMBL/GenBank/DDBJ whole genome shotgun (WGS) entry which is preliminary data.</text>
</comment>
<evidence type="ECO:0000256" key="2">
    <source>
        <dbReference type="ARBA" id="ARBA00001946"/>
    </source>
</evidence>
<evidence type="ECO:0000313" key="12">
    <source>
        <dbReference type="Proteomes" id="UP001151081"/>
    </source>
</evidence>
<dbReference type="AlphaFoldDB" id="A0A9X3X549"/>
<dbReference type="EC" id="5.6.2.2" evidence="4"/>
<comment type="cofactor">
    <cofactor evidence="2">
        <name>Mg(2+)</name>
        <dbReference type="ChEBI" id="CHEBI:18420"/>
    </cofactor>
</comment>
<dbReference type="Gene3D" id="3.30.565.10">
    <property type="entry name" value="Histidine kinase-like ATPase, C-terminal domain"/>
    <property type="match status" value="1"/>
</dbReference>
<dbReference type="SMART" id="SM00387">
    <property type="entry name" value="HATPase_c"/>
    <property type="match status" value="1"/>
</dbReference>
<evidence type="ECO:0000256" key="4">
    <source>
        <dbReference type="ARBA" id="ARBA00012895"/>
    </source>
</evidence>
<dbReference type="SMART" id="SM00433">
    <property type="entry name" value="TOP2c"/>
    <property type="match status" value="1"/>
</dbReference>
<keyword evidence="9" id="KW-0413">Isomerase</keyword>
<keyword evidence="7" id="KW-0799">Topoisomerase</keyword>
<dbReference type="GO" id="GO:0003918">
    <property type="term" value="F:DNA topoisomerase type II (double strand cut, ATP-hydrolyzing) activity"/>
    <property type="evidence" value="ECO:0007669"/>
    <property type="project" value="UniProtKB-EC"/>
</dbReference>
<dbReference type="PRINTS" id="PR00418">
    <property type="entry name" value="TPI2FAMILY"/>
</dbReference>
<dbReference type="InterPro" id="IPR013506">
    <property type="entry name" value="Topo_IIA_bsu_dom2"/>
</dbReference>
<dbReference type="GO" id="GO:0003677">
    <property type="term" value="F:DNA binding"/>
    <property type="evidence" value="ECO:0007669"/>
    <property type="project" value="UniProtKB-KW"/>
</dbReference>